<keyword evidence="4 5" id="KW-0472">Membrane</keyword>
<evidence type="ECO:0000313" key="8">
    <source>
        <dbReference type="Proteomes" id="UP000662914"/>
    </source>
</evidence>
<dbReference type="KEGG" id="ddz:DSYM_08160"/>
<dbReference type="Gene3D" id="3.30.750.24">
    <property type="entry name" value="STAS domain"/>
    <property type="match status" value="1"/>
</dbReference>
<dbReference type="Proteomes" id="UP000662914">
    <property type="component" value="Chromosome"/>
</dbReference>
<feature type="transmembrane region" description="Helical" evidence="5">
    <location>
        <begin position="72"/>
        <end position="94"/>
    </location>
</feature>
<evidence type="ECO:0000256" key="2">
    <source>
        <dbReference type="ARBA" id="ARBA00022692"/>
    </source>
</evidence>
<keyword evidence="3 5" id="KW-1133">Transmembrane helix</keyword>
<evidence type="ECO:0000256" key="3">
    <source>
        <dbReference type="ARBA" id="ARBA00022989"/>
    </source>
</evidence>
<evidence type="ECO:0000256" key="5">
    <source>
        <dbReference type="SAM" id="Phobius"/>
    </source>
</evidence>
<organism evidence="7 8">
    <name type="scientific">Candidatus Desulfobacillus denitrificans</name>
    <dbReference type="NCBI Taxonomy" id="2608985"/>
    <lineage>
        <taxon>Bacteria</taxon>
        <taxon>Pseudomonadati</taxon>
        <taxon>Pseudomonadota</taxon>
        <taxon>Betaproteobacteria</taxon>
        <taxon>Candidatus Desulfobacillus</taxon>
    </lineage>
</organism>
<keyword evidence="2 5" id="KW-0812">Transmembrane</keyword>
<evidence type="ECO:0000259" key="6">
    <source>
        <dbReference type="PROSITE" id="PS50801"/>
    </source>
</evidence>
<dbReference type="SUPFAM" id="SSF52091">
    <property type="entry name" value="SpoIIaa-like"/>
    <property type="match status" value="1"/>
</dbReference>
<dbReference type="Pfam" id="PF01740">
    <property type="entry name" value="STAS"/>
    <property type="match status" value="1"/>
</dbReference>
<dbReference type="InterPro" id="IPR001902">
    <property type="entry name" value="SLC26A/SulP_fam"/>
</dbReference>
<dbReference type="CDD" id="cd07042">
    <property type="entry name" value="STAS_SulP_like_sulfate_transporter"/>
    <property type="match status" value="1"/>
</dbReference>
<feature type="domain" description="STAS" evidence="6">
    <location>
        <begin position="462"/>
        <end position="576"/>
    </location>
</feature>
<name>A0A809RUM9_9PROT</name>
<proteinExistence type="predicted"/>
<dbReference type="PANTHER" id="PTHR11814">
    <property type="entry name" value="SULFATE TRANSPORTER"/>
    <property type="match status" value="1"/>
</dbReference>
<feature type="transmembrane region" description="Helical" evidence="5">
    <location>
        <begin position="408"/>
        <end position="438"/>
    </location>
</feature>
<dbReference type="EMBL" id="AP021857">
    <property type="protein sequence ID" value="BBO20117.1"/>
    <property type="molecule type" value="Genomic_DNA"/>
</dbReference>
<dbReference type="InterPro" id="IPR011547">
    <property type="entry name" value="SLC26A/SulP_dom"/>
</dbReference>
<accession>A0A809RUM9</accession>
<feature type="transmembrane region" description="Helical" evidence="5">
    <location>
        <begin position="377"/>
        <end position="396"/>
    </location>
</feature>
<dbReference type="InterPro" id="IPR002645">
    <property type="entry name" value="STAS_dom"/>
</dbReference>
<comment type="subcellular location">
    <subcellularLocation>
        <location evidence="1">Membrane</location>
        <topology evidence="1">Multi-pass membrane protein</topology>
    </subcellularLocation>
</comment>
<feature type="transmembrane region" description="Helical" evidence="5">
    <location>
        <begin position="119"/>
        <end position="138"/>
    </location>
</feature>
<reference evidence="7" key="1">
    <citation type="journal article" name="DNA Res.">
        <title>The physiological potential of anammox bacteria as revealed by their core genome structure.</title>
        <authorList>
            <person name="Okubo T."/>
            <person name="Toyoda A."/>
            <person name="Fukuhara K."/>
            <person name="Uchiyama I."/>
            <person name="Harigaya Y."/>
            <person name="Kuroiwa M."/>
            <person name="Suzuki T."/>
            <person name="Murakami Y."/>
            <person name="Suwa Y."/>
            <person name="Takami H."/>
        </authorList>
    </citation>
    <scope>NUCLEOTIDE SEQUENCE</scope>
    <source>
        <strain evidence="7">317325-3</strain>
    </source>
</reference>
<evidence type="ECO:0000256" key="4">
    <source>
        <dbReference type="ARBA" id="ARBA00023136"/>
    </source>
</evidence>
<gene>
    <name evidence="7" type="ORF">DSYM_08160</name>
</gene>
<dbReference type="Pfam" id="PF00916">
    <property type="entry name" value="Sulfate_transp"/>
    <property type="match status" value="1"/>
</dbReference>
<dbReference type="GO" id="GO:0055085">
    <property type="term" value="P:transmembrane transport"/>
    <property type="evidence" value="ECO:0007669"/>
    <property type="project" value="InterPro"/>
</dbReference>
<sequence length="616" mass="65312">MRLPTALQTMPLTHASFRLPASARRFLPFLLWWPMVGRATLKHDLLAGLTGAIVVLPQGVAFATIAGMPPEYGLYAGMLPAVIAALFGSSWHLVSGPTTAASIVLFSVLSPHAEPGSAAFVQNALTLTFMVGAIQLGLGLARLGALINFISHSVVIGFTAGAAILIATSQVKHFFGIDLPRGSSFADSWGAVIAHAAEIDPYIFGVAGFTLGLGVLTQRLAKRLPYMIVAMLGGSLLSVALKAFGGPGAASISTVGALPGALPPLSSPQFTLGAFQDLATAALAVSLLALTEAVSIARALAVRSGQHIDGNQELVGQGLSNLFGSFFSSYVATGSFNRSGLNYAAGAKTPMASILASLLLVAIVLLVAPLAAYLPNAAMAGVLFLVAWGLIDFHHIRQILRAGHEETIIFGATFLATLLHNLEMAILLGVFLSLGFYLSRTSRPRVLSRVPDSRGERRKFVSDPALPECPQLKIVRIDGSLFFGAVSHVQEQLRALEAEQPGQKHLVIVASGINFIDLAGAEFLAQEARLRRAAGGDLWLIRVKPQVRETLENGGYLDYIGADHLFEGKSEAFAHIYARLDREVCRRCDKRIFRECAAPAIRTRTVVPLLPAAAHS</sequence>
<feature type="transmembrane region" description="Helical" evidence="5">
    <location>
        <begin position="145"/>
        <end position="168"/>
    </location>
</feature>
<dbReference type="InterPro" id="IPR036513">
    <property type="entry name" value="STAS_dom_sf"/>
</dbReference>
<protein>
    <submittedName>
        <fullName evidence="7">Sodium-independent anion transporter</fullName>
    </submittedName>
</protein>
<dbReference type="NCBIfam" id="TIGR00815">
    <property type="entry name" value="sulP"/>
    <property type="match status" value="1"/>
</dbReference>
<feature type="transmembrane region" description="Helical" evidence="5">
    <location>
        <begin position="351"/>
        <end position="371"/>
    </location>
</feature>
<evidence type="ECO:0000313" key="7">
    <source>
        <dbReference type="EMBL" id="BBO20117.1"/>
    </source>
</evidence>
<feature type="transmembrane region" description="Helical" evidence="5">
    <location>
        <begin position="188"/>
        <end position="216"/>
    </location>
</feature>
<dbReference type="AlphaFoldDB" id="A0A809RUM9"/>
<feature type="transmembrane region" description="Helical" evidence="5">
    <location>
        <begin position="45"/>
        <end position="65"/>
    </location>
</feature>
<evidence type="ECO:0000256" key="1">
    <source>
        <dbReference type="ARBA" id="ARBA00004141"/>
    </source>
</evidence>
<feature type="transmembrane region" description="Helical" evidence="5">
    <location>
        <begin position="228"/>
        <end position="250"/>
    </location>
</feature>
<dbReference type="GO" id="GO:0016020">
    <property type="term" value="C:membrane"/>
    <property type="evidence" value="ECO:0007669"/>
    <property type="project" value="UniProtKB-SubCell"/>
</dbReference>
<dbReference type="PROSITE" id="PS50801">
    <property type="entry name" value="STAS"/>
    <property type="match status" value="1"/>
</dbReference>